<dbReference type="OrthoDB" id="7608935at2759"/>
<feature type="compositionally biased region" description="Polar residues" evidence="2">
    <location>
        <begin position="608"/>
        <end position="625"/>
    </location>
</feature>
<feature type="domain" description="CCHC-type" evidence="4">
    <location>
        <begin position="487"/>
        <end position="500"/>
    </location>
</feature>
<comment type="caution">
    <text evidence="5">The sequence shown here is derived from an EMBL/GenBank/DDBJ whole genome shotgun (WGS) entry which is preliminary data.</text>
</comment>
<keyword evidence="3" id="KW-1133">Transmembrane helix</keyword>
<dbReference type="SMART" id="SM00343">
    <property type="entry name" value="ZnF_C2HC"/>
    <property type="match status" value="2"/>
</dbReference>
<dbReference type="PANTHER" id="PTHR37019:SF2">
    <property type="entry name" value="EXPERA DOMAIN-CONTAINING PROTEIN"/>
    <property type="match status" value="1"/>
</dbReference>
<gene>
    <name evidence="5" type="ORF">EW146_g6665</name>
</gene>
<feature type="compositionally biased region" description="Basic and acidic residues" evidence="2">
    <location>
        <begin position="629"/>
        <end position="650"/>
    </location>
</feature>
<protein>
    <recommendedName>
        <fullName evidence="4">CCHC-type domain-containing protein</fullName>
    </recommendedName>
</protein>
<dbReference type="InterPro" id="IPR001878">
    <property type="entry name" value="Znf_CCHC"/>
</dbReference>
<name>A0A4S4LTK2_9AGAM</name>
<dbReference type="PROSITE" id="PS50158">
    <property type="entry name" value="ZF_CCHC"/>
    <property type="match status" value="1"/>
</dbReference>
<keyword evidence="1" id="KW-0863">Zinc-finger</keyword>
<evidence type="ECO:0000256" key="2">
    <source>
        <dbReference type="SAM" id="MobiDB-lite"/>
    </source>
</evidence>
<evidence type="ECO:0000256" key="3">
    <source>
        <dbReference type="SAM" id="Phobius"/>
    </source>
</evidence>
<dbReference type="GO" id="GO:0008270">
    <property type="term" value="F:zinc ion binding"/>
    <property type="evidence" value="ECO:0007669"/>
    <property type="project" value="UniProtKB-KW"/>
</dbReference>
<feature type="region of interest" description="Disordered" evidence="2">
    <location>
        <begin position="551"/>
        <end position="756"/>
    </location>
</feature>
<feature type="compositionally biased region" description="Basic and acidic residues" evidence="2">
    <location>
        <begin position="569"/>
        <end position="584"/>
    </location>
</feature>
<dbReference type="Gene3D" id="4.10.60.10">
    <property type="entry name" value="Zinc finger, CCHC-type"/>
    <property type="match status" value="1"/>
</dbReference>
<dbReference type="Proteomes" id="UP000310158">
    <property type="component" value="Unassembled WGS sequence"/>
</dbReference>
<evidence type="ECO:0000313" key="6">
    <source>
        <dbReference type="Proteomes" id="UP000310158"/>
    </source>
</evidence>
<keyword evidence="1" id="KW-0862">Zinc</keyword>
<evidence type="ECO:0000256" key="1">
    <source>
        <dbReference type="PROSITE-ProRule" id="PRU00047"/>
    </source>
</evidence>
<organism evidence="5 6">
    <name type="scientific">Bondarzewia mesenterica</name>
    <dbReference type="NCBI Taxonomy" id="1095465"/>
    <lineage>
        <taxon>Eukaryota</taxon>
        <taxon>Fungi</taxon>
        <taxon>Dikarya</taxon>
        <taxon>Basidiomycota</taxon>
        <taxon>Agaricomycotina</taxon>
        <taxon>Agaricomycetes</taxon>
        <taxon>Russulales</taxon>
        <taxon>Bondarzewiaceae</taxon>
        <taxon>Bondarzewia</taxon>
    </lineage>
</organism>
<evidence type="ECO:0000259" key="4">
    <source>
        <dbReference type="PROSITE" id="PS50158"/>
    </source>
</evidence>
<dbReference type="GO" id="GO:0003676">
    <property type="term" value="F:nucleic acid binding"/>
    <property type="evidence" value="ECO:0007669"/>
    <property type="project" value="InterPro"/>
</dbReference>
<feature type="compositionally biased region" description="Basic and acidic residues" evidence="2">
    <location>
        <begin position="673"/>
        <end position="748"/>
    </location>
</feature>
<dbReference type="PANTHER" id="PTHR37019">
    <property type="entry name" value="CHROMOSOME 1, WHOLE GENOME SHOTGUN SEQUENCE"/>
    <property type="match status" value="1"/>
</dbReference>
<dbReference type="AlphaFoldDB" id="A0A4S4LTK2"/>
<dbReference type="Pfam" id="PF24803">
    <property type="entry name" value="DUF7704"/>
    <property type="match status" value="1"/>
</dbReference>
<feature type="region of interest" description="Disordered" evidence="2">
    <location>
        <begin position="220"/>
        <end position="277"/>
    </location>
</feature>
<keyword evidence="6" id="KW-1185">Reference proteome</keyword>
<feature type="transmembrane region" description="Helical" evidence="3">
    <location>
        <begin position="76"/>
        <end position="95"/>
    </location>
</feature>
<keyword evidence="3" id="KW-0472">Membrane</keyword>
<accession>A0A4S4LTK2</accession>
<keyword evidence="1" id="KW-0479">Metal-binding</keyword>
<reference evidence="5 6" key="1">
    <citation type="submission" date="2019-02" db="EMBL/GenBank/DDBJ databases">
        <title>Genome sequencing of the rare red list fungi Bondarzewia mesenterica.</title>
        <authorList>
            <person name="Buettner E."/>
            <person name="Kellner H."/>
        </authorList>
    </citation>
    <scope>NUCLEOTIDE SEQUENCE [LARGE SCALE GENOMIC DNA]</scope>
    <source>
        <strain evidence="5 6">DSM 108281</strain>
    </source>
</reference>
<feature type="region of interest" description="Disordered" evidence="2">
    <location>
        <begin position="176"/>
        <end position="205"/>
    </location>
</feature>
<keyword evidence="3" id="KW-0812">Transmembrane</keyword>
<feature type="compositionally biased region" description="Basic residues" evidence="2">
    <location>
        <begin position="187"/>
        <end position="199"/>
    </location>
</feature>
<dbReference type="InterPro" id="IPR056121">
    <property type="entry name" value="DUF7704"/>
</dbReference>
<feature type="transmembrane region" description="Helical" evidence="3">
    <location>
        <begin position="115"/>
        <end position="133"/>
    </location>
</feature>
<feature type="compositionally biased region" description="Basic and acidic residues" evidence="2">
    <location>
        <begin position="227"/>
        <end position="255"/>
    </location>
</feature>
<sequence length="756" mass="85696">MPAFLTWVFPGATWFHHQLIPSNDLVPSSLDARTTMLVWQLGNCYLLLGLLSSLVFRAVRDALPTNPSAQERILGASLLALAIADVTHIGATFIGLPEDIKYSPQIWNATTHGNISFVIVLLTFRVAWFLGIGRQTYYYGKASEGEKGKKLYHRSGKAGHTYTMSPPNDVEIIDLTSSPEAAEHSEKARKKKTKRRKRKESQEDEVIEISEDVWVEQAAKPAQTRTNEVKLNKRAANEAGDRRDDTKENREQGSRRDRRRKKAESSSRPQDQNAGPVADDSVFFFIDVTPAQVPAKYTIQDPGPSTNVPEPARTTVPDSAADPAKLLLPAHVSVIEADDGTTVEIIRPPESDSDSESYIEYLDYDDRAAPGTERYFHEPKEDTKQSRFVCKKCGAENEHRTWDCTVLICMTCGVRDEHPTRGCPVRLPSQGLADRNRISFQECRTHWRLYQYVTDGEREVTLRIREEKRSLGVGKGGEGYIARDAWCYNCGAAGHLGDDCNTAPHPSDFPIEPSAFSLYNTMSGPFFDPTTRPDQSIAYHREPRDWENADTLADGWGFDAPVNVGKQGRNKDRARMEQQARKAQDEEDDPDDWFRNARNVRNRGVQPANPSTRNGQASKKISFGSSVKDGGRRANPDEPARSRQPGEERSQGNGRSRKDRKRDSDPPPSFPDRTQDEPGELHIRGAGKRKSDSRDDDRGYRDRDRGYRDRDRDKRRDYERDYERSRGWGRERERERESSGYRRDDRGPRYKGGYPS</sequence>
<proteinExistence type="predicted"/>
<dbReference type="EMBL" id="SGPL01000343">
    <property type="protein sequence ID" value="THH13570.1"/>
    <property type="molecule type" value="Genomic_DNA"/>
</dbReference>
<evidence type="ECO:0000313" key="5">
    <source>
        <dbReference type="EMBL" id="THH13570.1"/>
    </source>
</evidence>
<feature type="transmembrane region" description="Helical" evidence="3">
    <location>
        <begin position="37"/>
        <end position="56"/>
    </location>
</feature>